<keyword evidence="2 5" id="KW-0812">Transmembrane</keyword>
<keyword evidence="4 5" id="KW-0472">Membrane</keyword>
<feature type="transmembrane region" description="Helical" evidence="5">
    <location>
        <begin position="50"/>
        <end position="68"/>
    </location>
</feature>
<dbReference type="InterPro" id="IPR052714">
    <property type="entry name" value="MFS_Exporter"/>
</dbReference>
<accession>A0A921MDG1</accession>
<evidence type="ECO:0000313" key="7">
    <source>
        <dbReference type="EMBL" id="HJG80045.1"/>
    </source>
</evidence>
<reference evidence="7" key="2">
    <citation type="submission" date="2021-09" db="EMBL/GenBank/DDBJ databases">
        <authorList>
            <person name="Gilroy R."/>
        </authorList>
    </citation>
    <scope>NUCLEOTIDE SEQUENCE</scope>
    <source>
        <strain evidence="7">ChiGjej5B5-7349</strain>
    </source>
</reference>
<dbReference type="InterPro" id="IPR005829">
    <property type="entry name" value="Sugar_transporter_CS"/>
</dbReference>
<dbReference type="EMBL" id="DYUK01000139">
    <property type="protein sequence ID" value="HJG80045.1"/>
    <property type="molecule type" value="Genomic_DNA"/>
</dbReference>
<evidence type="ECO:0000259" key="6">
    <source>
        <dbReference type="PROSITE" id="PS50850"/>
    </source>
</evidence>
<evidence type="ECO:0000256" key="2">
    <source>
        <dbReference type="ARBA" id="ARBA00022692"/>
    </source>
</evidence>
<dbReference type="GO" id="GO:0005886">
    <property type="term" value="C:plasma membrane"/>
    <property type="evidence" value="ECO:0007669"/>
    <property type="project" value="UniProtKB-SubCell"/>
</dbReference>
<evidence type="ECO:0000256" key="1">
    <source>
        <dbReference type="ARBA" id="ARBA00004651"/>
    </source>
</evidence>
<evidence type="ECO:0000256" key="5">
    <source>
        <dbReference type="SAM" id="Phobius"/>
    </source>
</evidence>
<feature type="transmembrane region" description="Helical" evidence="5">
    <location>
        <begin position="104"/>
        <end position="127"/>
    </location>
</feature>
<feature type="transmembrane region" description="Helical" evidence="5">
    <location>
        <begin position="139"/>
        <end position="160"/>
    </location>
</feature>
<feature type="non-terminal residue" evidence="7">
    <location>
        <position position="379"/>
    </location>
</feature>
<feature type="transmembrane region" description="Helical" evidence="5">
    <location>
        <begin position="80"/>
        <end position="98"/>
    </location>
</feature>
<dbReference type="InterPro" id="IPR036259">
    <property type="entry name" value="MFS_trans_sf"/>
</dbReference>
<proteinExistence type="predicted"/>
<feature type="domain" description="Major facilitator superfamily (MFS) profile" evidence="6">
    <location>
        <begin position="168"/>
        <end position="379"/>
    </location>
</feature>
<dbReference type="Pfam" id="PF07690">
    <property type="entry name" value="MFS_1"/>
    <property type="match status" value="1"/>
</dbReference>
<protein>
    <submittedName>
        <fullName evidence="7">MFS transporter</fullName>
    </submittedName>
</protein>
<feature type="transmembrane region" description="Helical" evidence="5">
    <location>
        <begin position="208"/>
        <end position="227"/>
    </location>
</feature>
<dbReference type="Proteomes" id="UP000784435">
    <property type="component" value="Unassembled WGS sequence"/>
</dbReference>
<dbReference type="PROSITE" id="PS00217">
    <property type="entry name" value="SUGAR_TRANSPORT_2"/>
    <property type="match status" value="1"/>
</dbReference>
<gene>
    <name evidence="7" type="ORF">K8V08_06505</name>
</gene>
<name>A0A921MDG1_9MICO</name>
<dbReference type="GO" id="GO:0022857">
    <property type="term" value="F:transmembrane transporter activity"/>
    <property type="evidence" value="ECO:0007669"/>
    <property type="project" value="InterPro"/>
</dbReference>
<dbReference type="InterPro" id="IPR020846">
    <property type="entry name" value="MFS_dom"/>
</dbReference>
<dbReference type="PROSITE" id="PS50850">
    <property type="entry name" value="MFS"/>
    <property type="match status" value="1"/>
</dbReference>
<feature type="transmembrane region" description="Helical" evidence="5">
    <location>
        <begin position="292"/>
        <end position="319"/>
    </location>
</feature>
<dbReference type="SUPFAM" id="SSF103473">
    <property type="entry name" value="MFS general substrate transporter"/>
    <property type="match status" value="1"/>
</dbReference>
<dbReference type="PANTHER" id="PTHR23531:SF1">
    <property type="entry name" value="QUINOLENE RESISTANCE PROTEIN NORA"/>
    <property type="match status" value="1"/>
</dbReference>
<feature type="transmembrane region" description="Helical" evidence="5">
    <location>
        <begin position="166"/>
        <end position="187"/>
    </location>
</feature>
<feature type="transmembrane region" description="Helical" evidence="5">
    <location>
        <begin position="331"/>
        <end position="352"/>
    </location>
</feature>
<evidence type="ECO:0000256" key="3">
    <source>
        <dbReference type="ARBA" id="ARBA00022989"/>
    </source>
</evidence>
<dbReference type="InterPro" id="IPR011701">
    <property type="entry name" value="MFS"/>
</dbReference>
<dbReference type="AlphaFoldDB" id="A0A921MDG1"/>
<comment type="caution">
    <text evidence="7">The sequence shown here is derived from an EMBL/GenBank/DDBJ whole genome shotgun (WGS) entry which is preliminary data.</text>
</comment>
<comment type="subcellular location">
    <subcellularLocation>
        <location evidence="1">Cell membrane</location>
        <topology evidence="1">Multi-pass membrane protein</topology>
    </subcellularLocation>
</comment>
<feature type="transmembrane region" description="Helical" evidence="5">
    <location>
        <begin position="358"/>
        <end position="378"/>
    </location>
</feature>
<feature type="transmembrane region" description="Helical" evidence="5">
    <location>
        <begin position="266"/>
        <end position="286"/>
    </location>
</feature>
<evidence type="ECO:0000256" key="4">
    <source>
        <dbReference type="ARBA" id="ARBA00023136"/>
    </source>
</evidence>
<feature type="transmembrane region" description="Helical" evidence="5">
    <location>
        <begin position="233"/>
        <end position="254"/>
    </location>
</feature>
<organism evidence="7 8">
    <name type="scientific">Brevibacterium senegalense</name>
    <dbReference type="NCBI Taxonomy" id="1033736"/>
    <lineage>
        <taxon>Bacteria</taxon>
        <taxon>Bacillati</taxon>
        <taxon>Actinomycetota</taxon>
        <taxon>Actinomycetes</taxon>
        <taxon>Micrococcales</taxon>
        <taxon>Brevibacteriaceae</taxon>
        <taxon>Brevibacterium</taxon>
    </lineage>
</organism>
<evidence type="ECO:0000313" key="8">
    <source>
        <dbReference type="Proteomes" id="UP000784435"/>
    </source>
</evidence>
<sequence length="379" mass="38471">MSSSRPGSVLREPGMPLLVLMTALGFSGFAALMPVAPLWAVHGGAGSVGAGAVNGVLMLFTVLTQMVVPRSLRRFGWTPVLAAGMLLLGLPSAFLALSDALAPILVLSAIRGMGFGVLTVCGSALVAELVDPARRGQAIGVYGLAIAAPQILFVSGGPWVVENLGYGVIFAIGVLPVLATVPAVLLGRMAEHVPEANEPAPYTALLRPMALLLAVTLAGGALITFMAPMSDSALLSTVALLLLTAAAAIARWRAGGLADRHGAQAYIWPLVLLTVVGMAVVAWAVSDPLDTVAWALLVGATIVGISYGGLQNLTLVIAFEAVRRPHYGAASAVWNIGFDAGTGVGAMVIGLIAGGSSYTTALLVGGAVSLLTVPLAFAR</sequence>
<dbReference type="Gene3D" id="1.20.1250.20">
    <property type="entry name" value="MFS general substrate transporter like domains"/>
    <property type="match status" value="1"/>
</dbReference>
<reference evidence="7" key="1">
    <citation type="journal article" date="2021" name="PeerJ">
        <title>Extensive microbial diversity within the chicken gut microbiome revealed by metagenomics and culture.</title>
        <authorList>
            <person name="Gilroy R."/>
            <person name="Ravi A."/>
            <person name="Getino M."/>
            <person name="Pursley I."/>
            <person name="Horton D.L."/>
            <person name="Alikhan N.F."/>
            <person name="Baker D."/>
            <person name="Gharbi K."/>
            <person name="Hall N."/>
            <person name="Watson M."/>
            <person name="Adriaenssens E.M."/>
            <person name="Foster-Nyarko E."/>
            <person name="Jarju S."/>
            <person name="Secka A."/>
            <person name="Antonio M."/>
            <person name="Oren A."/>
            <person name="Chaudhuri R.R."/>
            <person name="La Ragione R."/>
            <person name="Hildebrand F."/>
            <person name="Pallen M.J."/>
        </authorList>
    </citation>
    <scope>NUCLEOTIDE SEQUENCE</scope>
    <source>
        <strain evidence="7">ChiGjej5B5-7349</strain>
    </source>
</reference>
<dbReference type="PANTHER" id="PTHR23531">
    <property type="entry name" value="QUINOLENE RESISTANCE PROTEIN NORA"/>
    <property type="match status" value="1"/>
</dbReference>
<keyword evidence="3 5" id="KW-1133">Transmembrane helix</keyword>